<organism evidence="3 4">
    <name type="scientific">Tetraparma gracilis</name>
    <dbReference type="NCBI Taxonomy" id="2962635"/>
    <lineage>
        <taxon>Eukaryota</taxon>
        <taxon>Sar</taxon>
        <taxon>Stramenopiles</taxon>
        <taxon>Ochrophyta</taxon>
        <taxon>Bolidophyceae</taxon>
        <taxon>Parmales</taxon>
        <taxon>Triparmaceae</taxon>
        <taxon>Tetraparma</taxon>
    </lineage>
</organism>
<sequence length="114" mass="13131">MATLLDVGDAPRFLRHSNTTEPLAIGFAKYIYLLEHNPGFIAAFVLLFVVVFLLVVFWDRMKQRYYALEIWWWEYKQRKYQGWRSKSSMAASGGGSASSNPLHDEGGLQTNNRL</sequence>
<keyword evidence="2" id="KW-0812">Transmembrane</keyword>
<protein>
    <recommendedName>
        <fullName evidence="5">ATP synthase F0 subunit 8</fullName>
    </recommendedName>
</protein>
<evidence type="ECO:0000313" key="4">
    <source>
        <dbReference type="Proteomes" id="UP001165060"/>
    </source>
</evidence>
<feature type="transmembrane region" description="Helical" evidence="2">
    <location>
        <begin position="39"/>
        <end position="58"/>
    </location>
</feature>
<comment type="caution">
    <text evidence="3">The sequence shown here is derived from an EMBL/GenBank/DDBJ whole genome shotgun (WGS) entry which is preliminary data.</text>
</comment>
<keyword evidence="2" id="KW-1133">Transmembrane helix</keyword>
<proteinExistence type="predicted"/>
<evidence type="ECO:0000313" key="3">
    <source>
        <dbReference type="EMBL" id="GMI35945.1"/>
    </source>
</evidence>
<feature type="region of interest" description="Disordered" evidence="1">
    <location>
        <begin position="87"/>
        <end position="114"/>
    </location>
</feature>
<reference evidence="3 4" key="1">
    <citation type="journal article" date="2023" name="Commun. Biol.">
        <title>Genome analysis of Parmales, the sister group of diatoms, reveals the evolutionary specialization of diatoms from phago-mixotrophs to photoautotrophs.</title>
        <authorList>
            <person name="Ban H."/>
            <person name="Sato S."/>
            <person name="Yoshikawa S."/>
            <person name="Yamada K."/>
            <person name="Nakamura Y."/>
            <person name="Ichinomiya M."/>
            <person name="Sato N."/>
            <person name="Blanc-Mathieu R."/>
            <person name="Endo H."/>
            <person name="Kuwata A."/>
            <person name="Ogata H."/>
        </authorList>
    </citation>
    <scope>NUCLEOTIDE SEQUENCE [LARGE SCALE GENOMIC DNA]</scope>
</reference>
<keyword evidence="2" id="KW-0472">Membrane</keyword>
<evidence type="ECO:0000256" key="1">
    <source>
        <dbReference type="SAM" id="MobiDB-lite"/>
    </source>
</evidence>
<evidence type="ECO:0000256" key="2">
    <source>
        <dbReference type="SAM" id="Phobius"/>
    </source>
</evidence>
<dbReference type="EMBL" id="BRYB01001898">
    <property type="protein sequence ID" value="GMI35945.1"/>
    <property type="molecule type" value="Genomic_DNA"/>
</dbReference>
<keyword evidence="4" id="KW-1185">Reference proteome</keyword>
<evidence type="ECO:0008006" key="5">
    <source>
        <dbReference type="Google" id="ProtNLM"/>
    </source>
</evidence>
<accession>A0ABQ6MZ35</accession>
<name>A0ABQ6MZ35_9STRA</name>
<dbReference type="Proteomes" id="UP001165060">
    <property type="component" value="Unassembled WGS sequence"/>
</dbReference>
<gene>
    <name evidence="3" type="ORF">TeGR_g4332</name>
</gene>